<evidence type="ECO:0000256" key="5">
    <source>
        <dbReference type="SAM" id="Phobius"/>
    </source>
</evidence>
<evidence type="ECO:0000256" key="1">
    <source>
        <dbReference type="ARBA" id="ARBA00004167"/>
    </source>
</evidence>
<evidence type="ECO:0000256" key="2">
    <source>
        <dbReference type="ARBA" id="ARBA00022692"/>
    </source>
</evidence>
<dbReference type="Pfam" id="PF04228">
    <property type="entry name" value="Zn_peptidase"/>
    <property type="match status" value="1"/>
</dbReference>
<gene>
    <name evidence="6" type="ORF">FHS22_004785</name>
</gene>
<name>A0A841DBL9_PLAVE</name>
<keyword evidence="4 5" id="KW-0472">Membrane</keyword>
<dbReference type="PANTHER" id="PTHR30168">
    <property type="entry name" value="PUTATIVE MEMBRANE PROTEIN YPFJ"/>
    <property type="match status" value="1"/>
</dbReference>
<dbReference type="AlphaFoldDB" id="A0A841DBL9"/>
<accession>A0A841DBL9</accession>
<comment type="caution">
    <text evidence="6">The sequence shown here is derived from an EMBL/GenBank/DDBJ whole genome shotgun (WGS) entry which is preliminary data.</text>
</comment>
<evidence type="ECO:0000256" key="4">
    <source>
        <dbReference type="ARBA" id="ARBA00023136"/>
    </source>
</evidence>
<sequence length="276" mass="29438">MSGPRDWSPEEAPRRGVVRRILPVALVFAAVVGGVLYLGGDLRDLLGTEPGSARSAVAAARVYEESGPLGGRCAGLPEDLEADAAATLNALARCLDRMWAAALEPAGVDYESPGEVRLVGTPEEAACGTGDLDWAGIYCGEGRVVNVLVEDGPERREVFPMMFTLAHEYAHHVQTLVGISGRDGSEVFDEAWSRRLELQADCLAAAALRDVRPYLLNDLRRAVADGEETGATEEAASALRASHGSPRNGARWMLRGQKTGAVGDCNTWKAPEREVS</sequence>
<keyword evidence="3 5" id="KW-1133">Transmembrane helix</keyword>
<dbReference type="RefSeq" id="WP_184944940.1">
    <property type="nucleotide sequence ID" value="NZ_BAAAWZ010000001.1"/>
</dbReference>
<keyword evidence="2 5" id="KW-0812">Transmembrane</keyword>
<proteinExistence type="predicted"/>
<dbReference type="PANTHER" id="PTHR30168:SF0">
    <property type="entry name" value="INNER MEMBRANE PROTEIN"/>
    <property type="match status" value="1"/>
</dbReference>
<dbReference type="GO" id="GO:0016020">
    <property type="term" value="C:membrane"/>
    <property type="evidence" value="ECO:0007669"/>
    <property type="project" value="UniProtKB-SubCell"/>
</dbReference>
<comment type="subcellular location">
    <subcellularLocation>
        <location evidence="1">Membrane</location>
        <topology evidence="1">Single-pass membrane protein</topology>
    </subcellularLocation>
</comment>
<protein>
    <recommendedName>
        <fullName evidence="8">Metalloprotease</fullName>
    </recommendedName>
</protein>
<evidence type="ECO:0000313" key="7">
    <source>
        <dbReference type="Proteomes" id="UP000562352"/>
    </source>
</evidence>
<evidence type="ECO:0000256" key="3">
    <source>
        <dbReference type="ARBA" id="ARBA00022989"/>
    </source>
</evidence>
<keyword evidence="7" id="KW-1185">Reference proteome</keyword>
<evidence type="ECO:0008006" key="8">
    <source>
        <dbReference type="Google" id="ProtNLM"/>
    </source>
</evidence>
<evidence type="ECO:0000313" key="6">
    <source>
        <dbReference type="EMBL" id="MBB5965495.1"/>
    </source>
</evidence>
<dbReference type="InterPro" id="IPR007343">
    <property type="entry name" value="Uncharacterised_pept_Zn_put"/>
</dbReference>
<reference evidence="6 7" key="1">
    <citation type="submission" date="2020-08" db="EMBL/GenBank/DDBJ databases">
        <title>Genomic Encyclopedia of Type Strains, Phase III (KMG-III): the genomes of soil and plant-associated and newly described type strains.</title>
        <authorList>
            <person name="Whitman W."/>
        </authorList>
    </citation>
    <scope>NUCLEOTIDE SEQUENCE [LARGE SCALE GENOMIC DNA]</scope>
    <source>
        <strain evidence="6 7">CECT 3303</strain>
    </source>
</reference>
<dbReference type="Proteomes" id="UP000562352">
    <property type="component" value="Unassembled WGS sequence"/>
</dbReference>
<organism evidence="6 7">
    <name type="scientific">Planomonospora venezuelensis</name>
    <dbReference type="NCBI Taxonomy" id="1999"/>
    <lineage>
        <taxon>Bacteria</taxon>
        <taxon>Bacillati</taxon>
        <taxon>Actinomycetota</taxon>
        <taxon>Actinomycetes</taxon>
        <taxon>Streptosporangiales</taxon>
        <taxon>Streptosporangiaceae</taxon>
        <taxon>Planomonospora</taxon>
    </lineage>
</organism>
<feature type="transmembrane region" description="Helical" evidence="5">
    <location>
        <begin position="21"/>
        <end position="40"/>
    </location>
</feature>
<dbReference type="EMBL" id="JACHJJ010000017">
    <property type="protein sequence ID" value="MBB5965495.1"/>
    <property type="molecule type" value="Genomic_DNA"/>
</dbReference>